<evidence type="ECO:0000256" key="7">
    <source>
        <dbReference type="ARBA" id="ARBA00023136"/>
    </source>
</evidence>
<organism evidence="9 10">
    <name type="scientific">Sphingomonas immobilis</name>
    <dbReference type="NCBI Taxonomy" id="3063997"/>
    <lineage>
        <taxon>Bacteria</taxon>
        <taxon>Pseudomonadati</taxon>
        <taxon>Pseudomonadota</taxon>
        <taxon>Alphaproteobacteria</taxon>
        <taxon>Sphingomonadales</taxon>
        <taxon>Sphingomonadaceae</taxon>
        <taxon>Sphingomonas</taxon>
    </lineage>
</organism>
<keyword evidence="6 8" id="KW-1133">Transmembrane helix</keyword>
<feature type="transmembrane region" description="Helical" evidence="8">
    <location>
        <begin position="113"/>
        <end position="131"/>
    </location>
</feature>
<dbReference type="Pfam" id="PF04093">
    <property type="entry name" value="MreD"/>
    <property type="match status" value="1"/>
</dbReference>
<feature type="transmembrane region" description="Helical" evidence="8">
    <location>
        <begin position="84"/>
        <end position="101"/>
    </location>
</feature>
<sequence length="171" mass="19093">MRPPRKRGPFDEAPDSTWMRVRPAVSVMAGSLIAILPMVAHFPILPPFGLLMLLGWRLMRPDAIPIWAPLGLGLWDDLLSGQPFGSAMTMWMLCFFMIDLIDQRLVFRDFWQNWLIAAGGVAFCLSLARLTASPLAAHVDTAVVLQIAISVMLFPVVSLLCAWLDRDYEPA</sequence>
<proteinExistence type="inferred from homology"/>
<dbReference type="InterPro" id="IPR007227">
    <property type="entry name" value="Cell_shape_determining_MreD"/>
</dbReference>
<comment type="subcellular location">
    <subcellularLocation>
        <location evidence="1">Cell membrane</location>
        <topology evidence="1">Multi-pass membrane protein</topology>
    </subcellularLocation>
</comment>
<accession>A0ABT8ZZX4</accession>
<comment type="similarity">
    <text evidence="2">Belongs to the MreD family.</text>
</comment>
<evidence type="ECO:0000256" key="3">
    <source>
        <dbReference type="ARBA" id="ARBA00022475"/>
    </source>
</evidence>
<keyword evidence="4 8" id="KW-0812">Transmembrane</keyword>
<comment type="caution">
    <text evidence="9">The sequence shown here is derived from an EMBL/GenBank/DDBJ whole genome shotgun (WGS) entry which is preliminary data.</text>
</comment>
<dbReference type="Proteomes" id="UP001176468">
    <property type="component" value="Unassembled WGS sequence"/>
</dbReference>
<evidence type="ECO:0000256" key="2">
    <source>
        <dbReference type="ARBA" id="ARBA00007776"/>
    </source>
</evidence>
<feature type="transmembrane region" description="Helical" evidence="8">
    <location>
        <begin position="21"/>
        <end position="44"/>
    </location>
</feature>
<dbReference type="EMBL" id="JAUQSZ010000006">
    <property type="protein sequence ID" value="MDO7842674.1"/>
    <property type="molecule type" value="Genomic_DNA"/>
</dbReference>
<keyword evidence="5" id="KW-0133">Cell shape</keyword>
<evidence type="ECO:0000256" key="4">
    <source>
        <dbReference type="ARBA" id="ARBA00022692"/>
    </source>
</evidence>
<evidence type="ECO:0000256" key="5">
    <source>
        <dbReference type="ARBA" id="ARBA00022960"/>
    </source>
</evidence>
<keyword evidence="7 8" id="KW-0472">Membrane</keyword>
<keyword evidence="3" id="KW-1003">Cell membrane</keyword>
<evidence type="ECO:0000256" key="6">
    <source>
        <dbReference type="ARBA" id="ARBA00022989"/>
    </source>
</evidence>
<gene>
    <name evidence="9" type="primary">mreD</name>
    <name evidence="9" type="ORF">Q5H94_10070</name>
</gene>
<evidence type="ECO:0000313" key="10">
    <source>
        <dbReference type="Proteomes" id="UP001176468"/>
    </source>
</evidence>
<reference evidence="9" key="1">
    <citation type="submission" date="2023-07" db="EMBL/GenBank/DDBJ databases">
        <authorList>
            <person name="Kim M.K."/>
        </authorList>
    </citation>
    <scope>NUCLEOTIDE SEQUENCE</scope>
    <source>
        <strain evidence="9">CA1-15</strain>
    </source>
</reference>
<keyword evidence="10" id="KW-1185">Reference proteome</keyword>
<evidence type="ECO:0000313" key="9">
    <source>
        <dbReference type="EMBL" id="MDO7842674.1"/>
    </source>
</evidence>
<feature type="transmembrane region" description="Helical" evidence="8">
    <location>
        <begin position="143"/>
        <end position="164"/>
    </location>
</feature>
<evidence type="ECO:0000256" key="8">
    <source>
        <dbReference type="SAM" id="Phobius"/>
    </source>
</evidence>
<evidence type="ECO:0000256" key="1">
    <source>
        <dbReference type="ARBA" id="ARBA00004651"/>
    </source>
</evidence>
<protein>
    <submittedName>
        <fullName evidence="9">Rod shape-determining protein MreD</fullName>
    </submittedName>
</protein>
<dbReference type="RefSeq" id="WP_304561132.1">
    <property type="nucleotide sequence ID" value="NZ_JAUQSZ010000006.1"/>
</dbReference>
<name>A0ABT8ZZX4_9SPHN</name>